<comment type="similarity">
    <text evidence="1 6">Belongs to the polypeptide deformylase family.</text>
</comment>
<evidence type="ECO:0000256" key="2">
    <source>
        <dbReference type="ARBA" id="ARBA00022723"/>
    </source>
</evidence>
<keyword evidence="4 6" id="KW-0648">Protein biosynthesis</keyword>
<keyword evidence="5 6" id="KW-0408">Iron</keyword>
<dbReference type="InterPro" id="IPR036821">
    <property type="entry name" value="Peptide_deformylase_sf"/>
</dbReference>
<dbReference type="Pfam" id="PF01327">
    <property type="entry name" value="Pep_deformylase"/>
    <property type="match status" value="1"/>
</dbReference>
<organism evidence="7 8">
    <name type="scientific">Geovibrio thiophilus</name>
    <dbReference type="NCBI Taxonomy" id="139438"/>
    <lineage>
        <taxon>Bacteria</taxon>
        <taxon>Pseudomonadati</taxon>
        <taxon>Deferribacterota</taxon>
        <taxon>Deferribacteres</taxon>
        <taxon>Deferribacterales</taxon>
        <taxon>Geovibrionaceae</taxon>
        <taxon>Geovibrio</taxon>
    </lineage>
</organism>
<dbReference type="GO" id="GO:0042586">
    <property type="term" value="F:peptide deformylase activity"/>
    <property type="evidence" value="ECO:0007669"/>
    <property type="project" value="UniProtKB-UniRule"/>
</dbReference>
<dbReference type="AlphaFoldDB" id="A0A3R5UZR6"/>
<dbReference type="GO" id="GO:0046872">
    <property type="term" value="F:metal ion binding"/>
    <property type="evidence" value="ECO:0007669"/>
    <property type="project" value="UniProtKB-KW"/>
</dbReference>
<dbReference type="KEGG" id="gtl:EP073_02165"/>
<proteinExistence type="inferred from homology"/>
<evidence type="ECO:0000256" key="6">
    <source>
        <dbReference type="HAMAP-Rule" id="MF_00163"/>
    </source>
</evidence>
<dbReference type="Gene3D" id="3.90.45.10">
    <property type="entry name" value="Peptide deformylase"/>
    <property type="match status" value="1"/>
</dbReference>
<dbReference type="NCBIfam" id="TIGR00079">
    <property type="entry name" value="pept_deformyl"/>
    <property type="match status" value="1"/>
</dbReference>
<feature type="active site" evidence="6">
    <location>
        <position position="136"/>
    </location>
</feature>
<dbReference type="SUPFAM" id="SSF56420">
    <property type="entry name" value="Peptide deformylase"/>
    <property type="match status" value="1"/>
</dbReference>
<gene>
    <name evidence="6 7" type="primary">def</name>
    <name evidence="7" type="ORF">EP073_02165</name>
</gene>
<dbReference type="GO" id="GO:0006412">
    <property type="term" value="P:translation"/>
    <property type="evidence" value="ECO:0007669"/>
    <property type="project" value="UniProtKB-UniRule"/>
</dbReference>
<dbReference type="PIRSF" id="PIRSF004749">
    <property type="entry name" value="Pep_def"/>
    <property type="match status" value="1"/>
</dbReference>
<dbReference type="RefSeq" id="WP_128465528.1">
    <property type="nucleotide sequence ID" value="NZ_CP035108.1"/>
</dbReference>
<comment type="cofactor">
    <cofactor evidence="6">
        <name>Fe(2+)</name>
        <dbReference type="ChEBI" id="CHEBI:29033"/>
    </cofactor>
    <text evidence="6">Binds 1 Fe(2+) ion.</text>
</comment>
<keyword evidence="8" id="KW-1185">Reference proteome</keyword>
<accession>A0A3R5UZR6</accession>
<comment type="function">
    <text evidence="6">Removes the formyl group from the N-terminal Met of newly synthesized proteins. Requires at least a dipeptide for an efficient rate of reaction. N-terminal L-methionine is a prerequisite for activity but the enzyme has broad specificity at other positions.</text>
</comment>
<dbReference type="HAMAP" id="MF_00163">
    <property type="entry name" value="Pep_deformylase"/>
    <property type="match status" value="1"/>
</dbReference>
<evidence type="ECO:0000313" key="8">
    <source>
        <dbReference type="Proteomes" id="UP000287502"/>
    </source>
</evidence>
<dbReference type="Proteomes" id="UP000287502">
    <property type="component" value="Chromosome"/>
</dbReference>
<evidence type="ECO:0000256" key="1">
    <source>
        <dbReference type="ARBA" id="ARBA00010759"/>
    </source>
</evidence>
<dbReference type="InterPro" id="IPR023635">
    <property type="entry name" value="Peptide_deformylase"/>
</dbReference>
<comment type="catalytic activity">
    <reaction evidence="6">
        <text>N-terminal N-formyl-L-methionyl-[peptide] + H2O = N-terminal L-methionyl-[peptide] + formate</text>
        <dbReference type="Rhea" id="RHEA:24420"/>
        <dbReference type="Rhea" id="RHEA-COMP:10639"/>
        <dbReference type="Rhea" id="RHEA-COMP:10640"/>
        <dbReference type="ChEBI" id="CHEBI:15377"/>
        <dbReference type="ChEBI" id="CHEBI:15740"/>
        <dbReference type="ChEBI" id="CHEBI:49298"/>
        <dbReference type="ChEBI" id="CHEBI:64731"/>
        <dbReference type="EC" id="3.5.1.88"/>
    </reaction>
</comment>
<dbReference type="CDD" id="cd00487">
    <property type="entry name" value="Pep_deformylase"/>
    <property type="match status" value="1"/>
</dbReference>
<reference evidence="7 8" key="1">
    <citation type="submission" date="2019-01" db="EMBL/GenBank/DDBJ databases">
        <title>Geovibrio thiophilus DSM 11263, complete genome.</title>
        <authorList>
            <person name="Spring S."/>
            <person name="Bunk B."/>
            <person name="Sproer C."/>
        </authorList>
    </citation>
    <scope>NUCLEOTIDE SEQUENCE [LARGE SCALE GENOMIC DNA]</scope>
    <source>
        <strain evidence="7 8">DSM 11263</strain>
    </source>
</reference>
<keyword evidence="2 6" id="KW-0479">Metal-binding</keyword>
<dbReference type="PRINTS" id="PR01576">
    <property type="entry name" value="PDEFORMYLASE"/>
</dbReference>
<protein>
    <recommendedName>
        <fullName evidence="6">Peptide deformylase</fullName>
        <shortName evidence="6">PDF</shortName>
        <ecNumber evidence="6">3.5.1.88</ecNumber>
    </recommendedName>
    <alternativeName>
        <fullName evidence="6">Polypeptide deformylase</fullName>
    </alternativeName>
</protein>
<dbReference type="NCBIfam" id="NF001159">
    <property type="entry name" value="PRK00150.1-3"/>
    <property type="match status" value="1"/>
</dbReference>
<evidence type="ECO:0000313" key="7">
    <source>
        <dbReference type="EMBL" id="QAR32241.1"/>
    </source>
</evidence>
<dbReference type="PANTHER" id="PTHR10458:SF22">
    <property type="entry name" value="PEPTIDE DEFORMYLASE"/>
    <property type="match status" value="1"/>
</dbReference>
<sequence length="175" mass="19330">MILDIKTFPDEVLRKKNEPVAVVDDSVRKLLSDMVDTMRSAKGVGLAAPQVGVNKRVIVVDISAGEDSNSLMKIINPEILELSGEPDVNEEGCLSVPGEYEVVTRPSKAVVRYMREDGTETVVKSEGFLARALQHEIDHLNGVLFIDRLSVSKRETVKKRIRKRISIGDYVAGRG</sequence>
<evidence type="ECO:0000256" key="4">
    <source>
        <dbReference type="ARBA" id="ARBA00022917"/>
    </source>
</evidence>
<feature type="binding site" evidence="6">
    <location>
        <position position="135"/>
    </location>
    <ligand>
        <name>Fe cation</name>
        <dbReference type="ChEBI" id="CHEBI:24875"/>
    </ligand>
</feature>
<feature type="binding site" evidence="6">
    <location>
        <position position="139"/>
    </location>
    <ligand>
        <name>Fe cation</name>
        <dbReference type="ChEBI" id="CHEBI:24875"/>
    </ligand>
</feature>
<dbReference type="EC" id="3.5.1.88" evidence="6"/>
<dbReference type="EMBL" id="CP035108">
    <property type="protein sequence ID" value="QAR32241.1"/>
    <property type="molecule type" value="Genomic_DNA"/>
</dbReference>
<evidence type="ECO:0000256" key="5">
    <source>
        <dbReference type="ARBA" id="ARBA00023004"/>
    </source>
</evidence>
<keyword evidence="3 6" id="KW-0378">Hydrolase</keyword>
<dbReference type="FunFam" id="3.90.45.10:FF:000005">
    <property type="entry name" value="Peptide deformylase"/>
    <property type="match status" value="1"/>
</dbReference>
<name>A0A3R5UZR6_9BACT</name>
<dbReference type="OrthoDB" id="9804313at2"/>
<evidence type="ECO:0000256" key="3">
    <source>
        <dbReference type="ARBA" id="ARBA00022801"/>
    </source>
</evidence>
<dbReference type="PANTHER" id="PTHR10458">
    <property type="entry name" value="PEPTIDE DEFORMYLASE"/>
    <property type="match status" value="1"/>
</dbReference>
<feature type="binding site" evidence="6">
    <location>
        <position position="93"/>
    </location>
    <ligand>
        <name>Fe cation</name>
        <dbReference type="ChEBI" id="CHEBI:24875"/>
    </ligand>
</feature>